<protein>
    <submittedName>
        <fullName evidence="2">Uncharacterized protein</fullName>
    </submittedName>
</protein>
<organism evidence="2 3">
    <name type="scientific">Candidatus Amesbacteria bacterium GW2011_GWA2_47_11</name>
    <dbReference type="NCBI Taxonomy" id="1618357"/>
    <lineage>
        <taxon>Bacteria</taxon>
        <taxon>Candidatus Amesiibacteriota</taxon>
    </lineage>
</organism>
<evidence type="ECO:0000313" key="2">
    <source>
        <dbReference type="EMBL" id="KKU55052.1"/>
    </source>
</evidence>
<comment type="caution">
    <text evidence="2">The sequence shown here is derived from an EMBL/GenBank/DDBJ whole genome shotgun (WGS) entry which is preliminary data.</text>
</comment>
<feature type="transmembrane region" description="Helical" evidence="1">
    <location>
        <begin position="6"/>
        <end position="29"/>
    </location>
</feature>
<evidence type="ECO:0000313" key="3">
    <source>
        <dbReference type="Proteomes" id="UP000034607"/>
    </source>
</evidence>
<accession>A0A0G1RD62</accession>
<keyword evidence="1" id="KW-1133">Transmembrane helix</keyword>
<keyword evidence="1" id="KW-0812">Transmembrane</keyword>
<proteinExistence type="predicted"/>
<keyword evidence="1" id="KW-0472">Membrane</keyword>
<dbReference type="Proteomes" id="UP000034607">
    <property type="component" value="Unassembled WGS sequence"/>
</dbReference>
<evidence type="ECO:0000256" key="1">
    <source>
        <dbReference type="SAM" id="Phobius"/>
    </source>
</evidence>
<dbReference type="EMBL" id="LCNM01000027">
    <property type="protein sequence ID" value="KKU55052.1"/>
    <property type="molecule type" value="Genomic_DNA"/>
</dbReference>
<dbReference type="AlphaFoldDB" id="A0A0G1RD62"/>
<gene>
    <name evidence="2" type="ORF">UX78_C0027G0004</name>
</gene>
<reference evidence="2 3" key="1">
    <citation type="journal article" date="2015" name="Nature">
        <title>rRNA introns, odd ribosomes, and small enigmatic genomes across a large radiation of phyla.</title>
        <authorList>
            <person name="Brown C.T."/>
            <person name="Hug L.A."/>
            <person name="Thomas B.C."/>
            <person name="Sharon I."/>
            <person name="Castelle C.J."/>
            <person name="Singh A."/>
            <person name="Wilkins M.J."/>
            <person name="Williams K.H."/>
            <person name="Banfield J.F."/>
        </authorList>
    </citation>
    <scope>NUCLEOTIDE SEQUENCE [LARGE SCALE GENOMIC DNA]</scope>
</reference>
<name>A0A0G1RD62_9BACT</name>
<sequence>MRKIFYVLLGVLQLGVLFISVLLAFYTYTMYENVSQKVKLFSTSPESNVSERQTVDVLPLTMLPRNES</sequence>